<dbReference type="EMBL" id="JAUUDS010000002">
    <property type="protein sequence ID" value="MDP1027072.1"/>
    <property type="molecule type" value="Genomic_DNA"/>
</dbReference>
<comment type="caution">
    <text evidence="1">The sequence shown here is derived from an EMBL/GenBank/DDBJ whole genome shotgun (WGS) entry which is preliminary data.</text>
</comment>
<reference evidence="1 2" key="1">
    <citation type="submission" date="2023-07" db="EMBL/GenBank/DDBJ databases">
        <authorList>
            <person name="Kim M.K."/>
        </authorList>
    </citation>
    <scope>NUCLEOTIDE SEQUENCE [LARGE SCALE GENOMIC DNA]</scope>
    <source>
        <strain evidence="1 2">KR1UV-12</strain>
    </source>
</reference>
<sequence>MNYFAGVEIVVRTAEAVWGAAGELTIIGCGVAVENATGTSSSMNPFTGVPIGMLALVTDGIAGRDRTGCLDPEANVPRRRAAARKRSFVQALLSRT</sequence>
<evidence type="ECO:0000313" key="2">
    <source>
        <dbReference type="Proteomes" id="UP001230685"/>
    </source>
</evidence>
<organism evidence="1 2">
    <name type="scientific">Sphingomonas aurea</name>
    <dbReference type="NCBI Taxonomy" id="3063994"/>
    <lineage>
        <taxon>Bacteria</taxon>
        <taxon>Pseudomonadati</taxon>
        <taxon>Pseudomonadota</taxon>
        <taxon>Alphaproteobacteria</taxon>
        <taxon>Sphingomonadales</taxon>
        <taxon>Sphingomonadaceae</taxon>
        <taxon>Sphingomonas</taxon>
    </lineage>
</organism>
<evidence type="ECO:0000313" key="1">
    <source>
        <dbReference type="EMBL" id="MDP1027072.1"/>
    </source>
</evidence>
<name>A0ABT9EJC4_9SPHN</name>
<accession>A0ABT9EJC4</accession>
<keyword evidence="2" id="KW-1185">Reference proteome</keyword>
<dbReference type="Proteomes" id="UP001230685">
    <property type="component" value="Unassembled WGS sequence"/>
</dbReference>
<proteinExistence type="predicted"/>
<protein>
    <submittedName>
        <fullName evidence="1">Uncharacterized protein</fullName>
    </submittedName>
</protein>
<dbReference type="RefSeq" id="WP_305172768.1">
    <property type="nucleotide sequence ID" value="NZ_JAUUDS010000002.1"/>
</dbReference>
<gene>
    <name evidence="1" type="ORF">Q5H91_07600</name>
</gene>